<dbReference type="InterPro" id="IPR044068">
    <property type="entry name" value="CB"/>
</dbReference>
<dbReference type="InterPro" id="IPR023009">
    <property type="entry name" value="Tyrosine_recombinase_XerC/XerD"/>
</dbReference>
<dbReference type="PANTHER" id="PTHR30349">
    <property type="entry name" value="PHAGE INTEGRASE-RELATED"/>
    <property type="match status" value="1"/>
</dbReference>
<dbReference type="AlphaFoldDB" id="A0A1M7TMB6"/>
<evidence type="ECO:0000259" key="13">
    <source>
        <dbReference type="PROSITE" id="PS51900"/>
    </source>
</evidence>
<keyword evidence="8 10" id="KW-0233">DNA recombination</keyword>
<feature type="domain" description="Core-binding (CB)" evidence="13">
    <location>
        <begin position="1"/>
        <end position="91"/>
    </location>
</feature>
<evidence type="ECO:0000256" key="11">
    <source>
        <dbReference type="NCBIfam" id="TIGR02224"/>
    </source>
</evidence>
<dbReference type="SUPFAM" id="SSF56349">
    <property type="entry name" value="DNA breaking-rejoining enzymes"/>
    <property type="match status" value="1"/>
</dbReference>
<dbReference type="InterPro" id="IPR050090">
    <property type="entry name" value="Tyrosine_recombinase_XerCD"/>
</dbReference>
<feature type="active site" description="O-(3'-phospho-DNA)-tyrosine intermediate" evidence="10">
    <location>
        <position position="276"/>
    </location>
</feature>
<evidence type="ECO:0000313" key="14">
    <source>
        <dbReference type="EMBL" id="SHN71874.1"/>
    </source>
</evidence>
<evidence type="ECO:0000256" key="5">
    <source>
        <dbReference type="ARBA" id="ARBA00022829"/>
    </source>
</evidence>
<dbReference type="InterPro" id="IPR010998">
    <property type="entry name" value="Integrase_recombinase_N"/>
</dbReference>
<dbReference type="InterPro" id="IPR002104">
    <property type="entry name" value="Integrase_catalytic"/>
</dbReference>
<feature type="active site" evidence="10">
    <location>
        <position position="241"/>
    </location>
</feature>
<dbReference type="GO" id="GO:0005737">
    <property type="term" value="C:cytoplasm"/>
    <property type="evidence" value="ECO:0007669"/>
    <property type="project" value="UniProtKB-SubCell"/>
</dbReference>
<keyword evidence="4 10" id="KW-0132">Cell division</keyword>
<dbReference type="Gene3D" id="1.10.150.130">
    <property type="match status" value="1"/>
</dbReference>
<evidence type="ECO:0000313" key="15">
    <source>
        <dbReference type="Proteomes" id="UP000184010"/>
    </source>
</evidence>
<dbReference type="HAMAP" id="MF_01808">
    <property type="entry name" value="Recomb_XerC_XerD"/>
    <property type="match status" value="1"/>
</dbReference>
<feature type="active site" evidence="10">
    <location>
        <position position="176"/>
    </location>
</feature>
<sequence>MQADHALSLFDGHLKTQNRSQHTLMAYHKDLIQFFEFAARELGEEPEKVTVDQVDIYIVRSFLGEMTDRGLERKSMARKLSALRAFFKFLCREGILQKNPIQRIATPKLGRKLPHFLSLEELDRLIRTPDCATLLGARDQMILELLYGSGLRVSELADLNRQDIDEGTSLLRVRGKGNKERIVPLTNYALEAARKYLAMREDKQEALLLNYQGTRLSVRSIRRILDGLALEAGLSQHLHPHMLRHSFATHLLDGGADLRSVQELLGHAKLSSTQIYTHLTKERLREVYEQNHPRAKKM</sequence>
<dbReference type="CDD" id="cd00798">
    <property type="entry name" value="INT_XerDC_C"/>
    <property type="match status" value="1"/>
</dbReference>
<gene>
    <name evidence="10" type="primary">xerC</name>
    <name evidence="14" type="ORF">SAMN02745215_02214</name>
</gene>
<dbReference type="GO" id="GO:0003677">
    <property type="term" value="F:DNA binding"/>
    <property type="evidence" value="ECO:0007669"/>
    <property type="project" value="UniProtKB-UniRule"/>
</dbReference>
<dbReference type="Pfam" id="PF00589">
    <property type="entry name" value="Phage_integrase"/>
    <property type="match status" value="1"/>
</dbReference>
<comment type="similarity">
    <text evidence="2 10">Belongs to the 'phage' integrase family. XerC subfamily.</text>
</comment>
<keyword evidence="6 10" id="KW-0229">DNA integration</keyword>
<organism evidence="14 15">
    <name type="scientific">Desulfitobacterium chlororespirans DSM 11544</name>
    <dbReference type="NCBI Taxonomy" id="1121395"/>
    <lineage>
        <taxon>Bacteria</taxon>
        <taxon>Bacillati</taxon>
        <taxon>Bacillota</taxon>
        <taxon>Clostridia</taxon>
        <taxon>Eubacteriales</taxon>
        <taxon>Desulfitobacteriaceae</taxon>
        <taxon>Desulfitobacterium</taxon>
    </lineage>
</organism>
<reference evidence="15" key="1">
    <citation type="submission" date="2016-12" db="EMBL/GenBank/DDBJ databases">
        <authorList>
            <person name="Varghese N."/>
            <person name="Submissions S."/>
        </authorList>
    </citation>
    <scope>NUCLEOTIDE SEQUENCE [LARGE SCALE GENOMIC DNA]</scope>
    <source>
        <strain evidence="15">DSM 11544</strain>
    </source>
</reference>
<dbReference type="NCBIfam" id="TIGR02224">
    <property type="entry name" value="recomb_XerC"/>
    <property type="match status" value="1"/>
</dbReference>
<evidence type="ECO:0000256" key="8">
    <source>
        <dbReference type="ARBA" id="ARBA00023172"/>
    </source>
</evidence>
<evidence type="ECO:0000256" key="1">
    <source>
        <dbReference type="ARBA" id="ARBA00004496"/>
    </source>
</evidence>
<dbReference type="NCBIfam" id="NF001399">
    <property type="entry name" value="PRK00283.1"/>
    <property type="match status" value="1"/>
</dbReference>
<feature type="active site" evidence="10">
    <location>
        <position position="244"/>
    </location>
</feature>
<feature type="active site" evidence="10">
    <location>
        <position position="267"/>
    </location>
</feature>
<evidence type="ECO:0000256" key="4">
    <source>
        <dbReference type="ARBA" id="ARBA00022618"/>
    </source>
</evidence>
<keyword evidence="7 10" id="KW-0238">DNA-binding</keyword>
<dbReference type="InterPro" id="IPR013762">
    <property type="entry name" value="Integrase-like_cat_sf"/>
</dbReference>
<dbReference type="PROSITE" id="PS51900">
    <property type="entry name" value="CB"/>
    <property type="match status" value="1"/>
</dbReference>
<comment type="subcellular location">
    <subcellularLocation>
        <location evidence="1 10">Cytoplasm</location>
    </subcellularLocation>
</comment>
<dbReference type="InterPro" id="IPR011931">
    <property type="entry name" value="Recomb_XerC"/>
</dbReference>
<evidence type="ECO:0000256" key="3">
    <source>
        <dbReference type="ARBA" id="ARBA00022490"/>
    </source>
</evidence>
<proteinExistence type="inferred from homology"/>
<dbReference type="GO" id="GO:0009037">
    <property type="term" value="F:tyrosine-based site-specific recombinase activity"/>
    <property type="evidence" value="ECO:0007669"/>
    <property type="project" value="UniProtKB-UniRule"/>
</dbReference>
<dbReference type="Gene3D" id="1.10.443.10">
    <property type="entry name" value="Intergrase catalytic core"/>
    <property type="match status" value="1"/>
</dbReference>
<evidence type="ECO:0000259" key="12">
    <source>
        <dbReference type="PROSITE" id="PS51898"/>
    </source>
</evidence>
<dbReference type="RefSeq" id="WP_072772653.1">
    <property type="nucleotide sequence ID" value="NZ_FRDN01000007.1"/>
</dbReference>
<accession>A0A1M7TMB6</accession>
<dbReference type="InterPro" id="IPR011010">
    <property type="entry name" value="DNA_brk_join_enz"/>
</dbReference>
<name>A0A1M7TMB6_9FIRM</name>
<dbReference type="InterPro" id="IPR004107">
    <property type="entry name" value="Integrase_SAM-like_N"/>
</dbReference>
<dbReference type="NCBIfam" id="NF040815">
    <property type="entry name" value="recomb_XerA_Arch"/>
    <property type="match status" value="1"/>
</dbReference>
<dbReference type="GO" id="GO:0051301">
    <property type="term" value="P:cell division"/>
    <property type="evidence" value="ECO:0007669"/>
    <property type="project" value="UniProtKB-UniRule"/>
</dbReference>
<evidence type="ECO:0000256" key="2">
    <source>
        <dbReference type="ARBA" id="ARBA00006657"/>
    </source>
</evidence>
<keyword evidence="9 10" id="KW-0131">Cell cycle</keyword>
<dbReference type="GO" id="GO:0007059">
    <property type="term" value="P:chromosome segregation"/>
    <property type="evidence" value="ECO:0007669"/>
    <property type="project" value="UniProtKB-UniRule"/>
</dbReference>
<dbReference type="Pfam" id="PF02899">
    <property type="entry name" value="Phage_int_SAM_1"/>
    <property type="match status" value="1"/>
</dbReference>
<dbReference type="EMBL" id="FRDN01000007">
    <property type="protein sequence ID" value="SHN71874.1"/>
    <property type="molecule type" value="Genomic_DNA"/>
</dbReference>
<protein>
    <recommendedName>
        <fullName evidence="10 11">Tyrosine recombinase XerC</fullName>
    </recommendedName>
</protein>
<evidence type="ECO:0000256" key="6">
    <source>
        <dbReference type="ARBA" id="ARBA00022908"/>
    </source>
</evidence>
<evidence type="ECO:0000256" key="9">
    <source>
        <dbReference type="ARBA" id="ARBA00023306"/>
    </source>
</evidence>
<dbReference type="GO" id="GO:0006313">
    <property type="term" value="P:DNA transposition"/>
    <property type="evidence" value="ECO:0007669"/>
    <property type="project" value="UniProtKB-UniRule"/>
</dbReference>
<dbReference type="PANTHER" id="PTHR30349:SF77">
    <property type="entry name" value="TYROSINE RECOMBINASE XERC"/>
    <property type="match status" value="1"/>
</dbReference>
<keyword evidence="3 10" id="KW-0963">Cytoplasm</keyword>
<keyword evidence="5 10" id="KW-0159">Chromosome partition</keyword>
<evidence type="ECO:0000256" key="10">
    <source>
        <dbReference type="HAMAP-Rule" id="MF_01808"/>
    </source>
</evidence>
<feature type="domain" description="Tyr recombinase" evidence="12">
    <location>
        <begin position="112"/>
        <end position="289"/>
    </location>
</feature>
<evidence type="ECO:0000256" key="7">
    <source>
        <dbReference type="ARBA" id="ARBA00023125"/>
    </source>
</evidence>
<feature type="active site" evidence="10">
    <location>
        <position position="152"/>
    </location>
</feature>
<dbReference type="Proteomes" id="UP000184010">
    <property type="component" value="Unassembled WGS sequence"/>
</dbReference>
<comment type="subunit">
    <text evidence="10">Forms a cyclic heterotetrameric complex composed of two molecules of XerC and two molecules of XerD.</text>
</comment>
<dbReference type="PROSITE" id="PS51898">
    <property type="entry name" value="TYR_RECOMBINASE"/>
    <property type="match status" value="1"/>
</dbReference>
<keyword evidence="15" id="KW-1185">Reference proteome</keyword>
<comment type="function">
    <text evidence="10">Site-specific tyrosine recombinase, which acts by catalyzing the cutting and rejoining of the recombining DNA molecules. The XerC-XerD complex is essential to convert dimers of the bacterial chromosome into monomers to permit their segregation at cell division. It also contributes to the segregational stability of plasmids.</text>
</comment>
<dbReference type="STRING" id="1121395.SAMN02745215_02214"/>